<dbReference type="InterPro" id="IPR004776">
    <property type="entry name" value="Mem_transp_PIN-like"/>
</dbReference>
<evidence type="ECO:0000256" key="7">
    <source>
        <dbReference type="ARBA" id="ARBA00023294"/>
    </source>
</evidence>
<protein>
    <recommendedName>
        <fullName evidence="13">Auxin efflux carrier family protein</fullName>
    </recommendedName>
</protein>
<evidence type="ECO:0000256" key="5">
    <source>
        <dbReference type="ARBA" id="ARBA00022989"/>
    </source>
</evidence>
<evidence type="ECO:0000256" key="4">
    <source>
        <dbReference type="ARBA" id="ARBA00022824"/>
    </source>
</evidence>
<evidence type="ECO:0000313" key="11">
    <source>
        <dbReference type="EMBL" id="CAL1383585.1"/>
    </source>
</evidence>
<dbReference type="GO" id="GO:0005789">
    <property type="term" value="C:endoplasmic reticulum membrane"/>
    <property type="evidence" value="ECO:0007669"/>
    <property type="project" value="UniProtKB-SubCell"/>
</dbReference>
<keyword evidence="4" id="KW-0256">Endoplasmic reticulum</keyword>
<sequence length="418" mass="44416">MAVLDLFIASSIPVIKVLVITALGTFLALEKVDVLGAEARKHVNNVVFYVFNPALMVASLSQTITFQQMVKLWFMPVNVLITFVVGSVLGWMVIQLARPPKQLKGLIVGCTAAGNLGNMFMVMIPAICKEKASPFGSPEVCQSYGLAYSSVSMALGAVYLWTYVYSIMRASNPVQVTGGGGGDHDTEKLTVSITTTTTTGTVGSSLEHPLLLHSSTSNLDKMDAAGGESSSSFPQRVKQVLARTLGSVNWKTIFAPSTIGVIIGFAIGLTTPIKNLLVGDQAPLRVIQDSGVLLGQAAIPTLTLLVGANLLRGLKGSSVKTTVIIGIVLARYVALPLVGIVVVKGALRLGFIPADDPLYQFILLLQFTVPPAMNIGIITQLFGEGESECSVIMLWTYALASVSLTLWSTCFMWLVSSS</sequence>
<evidence type="ECO:0008006" key="13">
    <source>
        <dbReference type="Google" id="ProtNLM"/>
    </source>
</evidence>
<dbReference type="GO" id="GO:0080162">
    <property type="term" value="P:endoplasmic reticulum to cytosol auxin transport"/>
    <property type="evidence" value="ECO:0007669"/>
    <property type="project" value="InterPro"/>
</dbReference>
<comment type="subcellular location">
    <subcellularLocation>
        <location evidence="1">Endoplasmic reticulum membrane</location>
        <topology evidence="1">Multi-pass membrane protein</topology>
    </subcellularLocation>
</comment>
<accession>A0AAV2EDE4</accession>
<feature type="transmembrane region" description="Helical" evidence="10">
    <location>
        <begin position="6"/>
        <end position="26"/>
    </location>
</feature>
<evidence type="ECO:0000256" key="6">
    <source>
        <dbReference type="ARBA" id="ARBA00023136"/>
    </source>
</evidence>
<keyword evidence="3 10" id="KW-0812">Transmembrane</keyword>
<reference evidence="11 12" key="1">
    <citation type="submission" date="2024-04" db="EMBL/GenBank/DDBJ databases">
        <authorList>
            <person name="Fracassetti M."/>
        </authorList>
    </citation>
    <scope>NUCLEOTIDE SEQUENCE [LARGE SCALE GENOMIC DNA]</scope>
</reference>
<feature type="transmembrane region" description="Helical" evidence="10">
    <location>
        <begin position="293"/>
        <end position="311"/>
    </location>
</feature>
<feature type="transmembrane region" description="Helical" evidence="10">
    <location>
        <begin position="359"/>
        <end position="382"/>
    </location>
</feature>
<evidence type="ECO:0000256" key="8">
    <source>
        <dbReference type="ARBA" id="ARBA00025100"/>
    </source>
</evidence>
<name>A0AAV2EDE4_9ROSI</name>
<organism evidence="11 12">
    <name type="scientific">Linum trigynum</name>
    <dbReference type="NCBI Taxonomy" id="586398"/>
    <lineage>
        <taxon>Eukaryota</taxon>
        <taxon>Viridiplantae</taxon>
        <taxon>Streptophyta</taxon>
        <taxon>Embryophyta</taxon>
        <taxon>Tracheophyta</taxon>
        <taxon>Spermatophyta</taxon>
        <taxon>Magnoliopsida</taxon>
        <taxon>eudicotyledons</taxon>
        <taxon>Gunneridae</taxon>
        <taxon>Pentapetalae</taxon>
        <taxon>rosids</taxon>
        <taxon>fabids</taxon>
        <taxon>Malpighiales</taxon>
        <taxon>Linaceae</taxon>
        <taxon>Linum</taxon>
    </lineage>
</organism>
<evidence type="ECO:0000256" key="2">
    <source>
        <dbReference type="ARBA" id="ARBA00022448"/>
    </source>
</evidence>
<feature type="transmembrane region" description="Helical" evidence="10">
    <location>
        <begin position="147"/>
        <end position="165"/>
    </location>
</feature>
<keyword evidence="2" id="KW-0813">Transport</keyword>
<feature type="transmembrane region" description="Helical" evidence="10">
    <location>
        <begin position="106"/>
        <end position="127"/>
    </location>
</feature>
<evidence type="ECO:0000256" key="10">
    <source>
        <dbReference type="SAM" id="Phobius"/>
    </source>
</evidence>
<dbReference type="Proteomes" id="UP001497516">
    <property type="component" value="Chromosome 4"/>
</dbReference>
<feature type="transmembrane region" description="Helical" evidence="10">
    <location>
        <begin position="394"/>
        <end position="415"/>
    </location>
</feature>
<evidence type="ECO:0000313" key="12">
    <source>
        <dbReference type="Proteomes" id="UP001497516"/>
    </source>
</evidence>
<dbReference type="Pfam" id="PF03547">
    <property type="entry name" value="Mem_trans"/>
    <property type="match status" value="1"/>
</dbReference>
<evidence type="ECO:0000256" key="9">
    <source>
        <dbReference type="ARBA" id="ARBA00025752"/>
    </source>
</evidence>
<dbReference type="PANTHER" id="PTHR31651:SF33">
    <property type="entry name" value="PROTEIN PIN-LIKES 1"/>
    <property type="match status" value="1"/>
</dbReference>
<comment type="function">
    <text evidence="8">Involved in cellular auxin homeostasis by regulating auxin metabolism. Regulates intracellular auxin accumulation at the endoplasmic reticulum and thus auxin availability for nuclear auxin signaling.</text>
</comment>
<proteinExistence type="inferred from homology"/>
<evidence type="ECO:0000256" key="3">
    <source>
        <dbReference type="ARBA" id="ARBA00022692"/>
    </source>
</evidence>
<feature type="transmembrane region" description="Helical" evidence="10">
    <location>
        <begin position="72"/>
        <end position="94"/>
    </location>
</feature>
<feature type="transmembrane region" description="Helical" evidence="10">
    <location>
        <begin position="323"/>
        <end position="347"/>
    </location>
</feature>
<dbReference type="InterPro" id="IPR045033">
    <property type="entry name" value="PILS1/3/4/5/7"/>
</dbReference>
<dbReference type="GO" id="GO:0009734">
    <property type="term" value="P:auxin-activated signaling pathway"/>
    <property type="evidence" value="ECO:0007669"/>
    <property type="project" value="UniProtKB-KW"/>
</dbReference>
<gene>
    <name evidence="11" type="ORF">LTRI10_LOCUS24848</name>
</gene>
<dbReference type="EMBL" id="OZ034817">
    <property type="protein sequence ID" value="CAL1383585.1"/>
    <property type="molecule type" value="Genomic_DNA"/>
</dbReference>
<keyword evidence="6 10" id="KW-0472">Membrane</keyword>
<feature type="transmembrane region" description="Helical" evidence="10">
    <location>
        <begin position="253"/>
        <end position="273"/>
    </location>
</feature>
<evidence type="ECO:0000256" key="1">
    <source>
        <dbReference type="ARBA" id="ARBA00004477"/>
    </source>
</evidence>
<keyword evidence="12" id="KW-1185">Reference proteome</keyword>
<comment type="similarity">
    <text evidence="9">Belongs to the auxin efflux carrier (TC 2.A.69.2) family.</text>
</comment>
<keyword evidence="5 10" id="KW-1133">Transmembrane helix</keyword>
<dbReference type="AlphaFoldDB" id="A0AAV2EDE4"/>
<dbReference type="PANTHER" id="PTHR31651">
    <property type="match status" value="1"/>
</dbReference>
<keyword evidence="7" id="KW-0927">Auxin signaling pathway</keyword>